<dbReference type="PANTHER" id="PTHR31948">
    <property type="entry name" value="ZINC-FINGER HOMEODOMAIN PROTEIN 2"/>
    <property type="match status" value="1"/>
</dbReference>
<dbReference type="InterPro" id="IPR013087">
    <property type="entry name" value="Znf_C2H2_type"/>
</dbReference>
<feature type="region of interest" description="Disordered" evidence="12">
    <location>
        <begin position="20"/>
        <end position="110"/>
    </location>
</feature>
<evidence type="ECO:0000256" key="1">
    <source>
        <dbReference type="ARBA" id="ARBA00004049"/>
    </source>
</evidence>
<dbReference type="Pfam" id="PF04770">
    <property type="entry name" value="ZF-HD_dimer"/>
    <property type="match status" value="1"/>
</dbReference>
<dbReference type="PANTHER" id="PTHR31948:SF138">
    <property type="entry name" value="ZINC-FINGER HOMEODOMAIN PROTEIN 7"/>
    <property type="match status" value="1"/>
</dbReference>
<evidence type="ECO:0000256" key="2">
    <source>
        <dbReference type="ARBA" id="ARBA00004123"/>
    </source>
</evidence>
<dbReference type="NCBIfam" id="TIGR01566">
    <property type="entry name" value="ZF_HD_prot_N"/>
    <property type="match status" value="1"/>
</dbReference>
<keyword evidence="11" id="KW-0539">Nucleus</keyword>
<dbReference type="FunFam" id="1.10.10.60:FF:000257">
    <property type="entry name" value="Zinc-finger homeodomain protein 2"/>
    <property type="match status" value="1"/>
</dbReference>
<keyword evidence="7" id="KW-0805">Transcription regulation</keyword>
<evidence type="ECO:0000256" key="12">
    <source>
        <dbReference type="SAM" id="MobiDB-lite"/>
    </source>
</evidence>
<evidence type="ECO:0000313" key="14">
    <source>
        <dbReference type="EMBL" id="KAG0486055.1"/>
    </source>
</evidence>
<keyword evidence="10" id="KW-0804">Transcription</keyword>
<evidence type="ECO:0000256" key="8">
    <source>
        <dbReference type="ARBA" id="ARBA00023125"/>
    </source>
</evidence>
<accession>A0A835V6Z1</accession>
<evidence type="ECO:0000256" key="4">
    <source>
        <dbReference type="ARBA" id="ARBA00022723"/>
    </source>
</evidence>
<dbReference type="InterPro" id="IPR006456">
    <property type="entry name" value="ZF_HD_homeobox_Cys/His_dimer"/>
</dbReference>
<dbReference type="NCBIfam" id="TIGR01565">
    <property type="entry name" value="homeo_ZF_HD"/>
    <property type="match status" value="1"/>
</dbReference>
<keyword evidence="4" id="KW-0479">Metal-binding</keyword>
<name>A0A835V6Z1_VANPL</name>
<dbReference type="GO" id="GO:0005634">
    <property type="term" value="C:nucleus"/>
    <property type="evidence" value="ECO:0007669"/>
    <property type="project" value="UniProtKB-SubCell"/>
</dbReference>
<evidence type="ECO:0000313" key="15">
    <source>
        <dbReference type="Proteomes" id="UP000639772"/>
    </source>
</evidence>
<sequence>MQGLHVTGFAREATSGIIKRMEFRRQREDDDDEEGAVGYNSPPIRESAFSRPLLPTSSSLLPAKGGSTSGIGGARNGMVSPAAGTDPGSGGARNASPDLSSGSAGEPPPLRYRECLRNHAASIGGHVLDGCGEFMPNSTDTMKCAACGCHRSFHRREGESDHLSYSFHHHNGSNHSGRKIPLFLPPPPHPSAPLQKSIHSPALLAFGNNSAGTATDSSSEDLGRPGAVGLLRHLGSSSSSLKKRFRTKFTAEQKEKMMEFAERIGWRIQRQEELDLERFCADIGVSRQVFKVWMHNNKHSIRKQQQQPPLQQHEGL</sequence>
<feature type="compositionally biased region" description="Low complexity" evidence="12">
    <location>
        <begin position="50"/>
        <end position="62"/>
    </location>
</feature>
<dbReference type="GO" id="GO:0000976">
    <property type="term" value="F:transcription cis-regulatory region binding"/>
    <property type="evidence" value="ECO:0007669"/>
    <property type="project" value="TreeGrafter"/>
</dbReference>
<keyword evidence="5" id="KW-0863">Zinc-finger</keyword>
<reference evidence="14 15" key="1">
    <citation type="journal article" date="2020" name="Nat. Food">
        <title>A phased Vanilla planifolia genome enables genetic improvement of flavour and production.</title>
        <authorList>
            <person name="Hasing T."/>
            <person name="Tang H."/>
            <person name="Brym M."/>
            <person name="Khazi F."/>
            <person name="Huang T."/>
            <person name="Chambers A.H."/>
        </authorList>
    </citation>
    <scope>NUCLEOTIDE SEQUENCE [LARGE SCALE GENOMIC DNA]</scope>
    <source>
        <tissue evidence="14">Leaf</tissue>
    </source>
</reference>
<dbReference type="InterPro" id="IPR006455">
    <property type="entry name" value="Homeodomain_ZF_HD"/>
</dbReference>
<evidence type="ECO:0000256" key="3">
    <source>
        <dbReference type="ARBA" id="ARBA00011416"/>
    </source>
</evidence>
<comment type="function">
    <text evidence="1">Putative transcription factor.</text>
</comment>
<keyword evidence="9" id="KW-0371">Homeobox</keyword>
<dbReference type="SUPFAM" id="SSF46689">
    <property type="entry name" value="Homeodomain-like"/>
    <property type="match status" value="1"/>
</dbReference>
<dbReference type="InterPro" id="IPR009057">
    <property type="entry name" value="Homeodomain-like_sf"/>
</dbReference>
<feature type="domain" description="ZF-HD dimerization-type" evidence="13">
    <location>
        <begin position="112"/>
        <end position="157"/>
    </location>
</feature>
<keyword evidence="6" id="KW-0862">Zinc</keyword>
<dbReference type="GO" id="GO:0008270">
    <property type="term" value="F:zinc ion binding"/>
    <property type="evidence" value="ECO:0007669"/>
    <property type="project" value="UniProtKB-KW"/>
</dbReference>
<gene>
    <name evidence="14" type="ORF">HPP92_008150</name>
</gene>
<dbReference type="Proteomes" id="UP000639772">
    <property type="component" value="Unassembled WGS sequence"/>
</dbReference>
<keyword evidence="8" id="KW-0238">DNA-binding</keyword>
<dbReference type="OrthoDB" id="636896at2759"/>
<evidence type="ECO:0000256" key="6">
    <source>
        <dbReference type="ARBA" id="ARBA00022833"/>
    </source>
</evidence>
<evidence type="ECO:0000259" key="13">
    <source>
        <dbReference type="PROSITE" id="PS51523"/>
    </source>
</evidence>
<dbReference type="EMBL" id="JADCNM010000004">
    <property type="protein sequence ID" value="KAG0486055.1"/>
    <property type="molecule type" value="Genomic_DNA"/>
</dbReference>
<evidence type="ECO:0000256" key="5">
    <source>
        <dbReference type="ARBA" id="ARBA00022771"/>
    </source>
</evidence>
<dbReference type="PROSITE" id="PS00028">
    <property type="entry name" value="ZINC_FINGER_C2H2_1"/>
    <property type="match status" value="1"/>
</dbReference>
<organism evidence="14 15">
    <name type="scientific">Vanilla planifolia</name>
    <name type="common">Vanilla</name>
    <dbReference type="NCBI Taxonomy" id="51239"/>
    <lineage>
        <taxon>Eukaryota</taxon>
        <taxon>Viridiplantae</taxon>
        <taxon>Streptophyta</taxon>
        <taxon>Embryophyta</taxon>
        <taxon>Tracheophyta</taxon>
        <taxon>Spermatophyta</taxon>
        <taxon>Magnoliopsida</taxon>
        <taxon>Liliopsida</taxon>
        <taxon>Asparagales</taxon>
        <taxon>Orchidaceae</taxon>
        <taxon>Vanilloideae</taxon>
        <taxon>Vanilleae</taxon>
        <taxon>Vanilla</taxon>
    </lineage>
</organism>
<comment type="caution">
    <text evidence="14">The sequence shown here is derived from an EMBL/GenBank/DDBJ whole genome shotgun (WGS) entry which is preliminary data.</text>
</comment>
<proteinExistence type="predicted"/>
<dbReference type="PROSITE" id="PS51523">
    <property type="entry name" value="ZF_HD_DIMER"/>
    <property type="match status" value="1"/>
</dbReference>
<comment type="subcellular location">
    <subcellularLocation>
        <location evidence="2">Nucleus</location>
    </subcellularLocation>
</comment>
<comment type="subunit">
    <text evidence="3">Homo- and heterodimer with other ZFHD proteins.</text>
</comment>
<evidence type="ECO:0000256" key="9">
    <source>
        <dbReference type="ARBA" id="ARBA00023155"/>
    </source>
</evidence>
<protein>
    <recommendedName>
        <fullName evidence="13">ZF-HD dimerization-type domain-containing protein</fullName>
    </recommendedName>
</protein>
<evidence type="ECO:0000256" key="7">
    <source>
        <dbReference type="ARBA" id="ARBA00023015"/>
    </source>
</evidence>
<evidence type="ECO:0000256" key="10">
    <source>
        <dbReference type="ARBA" id="ARBA00023163"/>
    </source>
</evidence>
<evidence type="ECO:0000256" key="11">
    <source>
        <dbReference type="ARBA" id="ARBA00023242"/>
    </source>
</evidence>
<dbReference type="AlphaFoldDB" id="A0A835V6Z1"/>
<dbReference type="GO" id="GO:0003700">
    <property type="term" value="F:DNA-binding transcription factor activity"/>
    <property type="evidence" value="ECO:0007669"/>
    <property type="project" value="TreeGrafter"/>
</dbReference>
<dbReference type="Gene3D" id="1.10.10.60">
    <property type="entry name" value="Homeodomain-like"/>
    <property type="match status" value="1"/>
</dbReference>
<dbReference type="GO" id="GO:0050793">
    <property type="term" value="P:regulation of developmental process"/>
    <property type="evidence" value="ECO:0007669"/>
    <property type="project" value="TreeGrafter"/>
</dbReference>